<keyword evidence="1" id="KW-0472">Membrane</keyword>
<reference evidence="4 5" key="1">
    <citation type="journal article" date="2018" name="Nat. Ecol. Evol.">
        <title>Pezizomycetes genomes reveal the molecular basis of ectomycorrhizal truffle lifestyle.</title>
        <authorList>
            <person name="Murat C."/>
            <person name="Payen T."/>
            <person name="Noel B."/>
            <person name="Kuo A."/>
            <person name="Morin E."/>
            <person name="Chen J."/>
            <person name="Kohler A."/>
            <person name="Krizsan K."/>
            <person name="Balestrini R."/>
            <person name="Da Silva C."/>
            <person name="Montanini B."/>
            <person name="Hainaut M."/>
            <person name="Levati E."/>
            <person name="Barry K.W."/>
            <person name="Belfiori B."/>
            <person name="Cichocki N."/>
            <person name="Clum A."/>
            <person name="Dockter R.B."/>
            <person name="Fauchery L."/>
            <person name="Guy J."/>
            <person name="Iotti M."/>
            <person name="Le Tacon F."/>
            <person name="Lindquist E.A."/>
            <person name="Lipzen A."/>
            <person name="Malagnac F."/>
            <person name="Mello A."/>
            <person name="Molinier V."/>
            <person name="Miyauchi S."/>
            <person name="Poulain J."/>
            <person name="Riccioni C."/>
            <person name="Rubini A."/>
            <person name="Sitrit Y."/>
            <person name="Splivallo R."/>
            <person name="Traeger S."/>
            <person name="Wang M."/>
            <person name="Zifcakova L."/>
            <person name="Wipf D."/>
            <person name="Zambonelli A."/>
            <person name="Paolocci F."/>
            <person name="Nowrousian M."/>
            <person name="Ottonello S."/>
            <person name="Baldrian P."/>
            <person name="Spatafora J.W."/>
            <person name="Henrissat B."/>
            <person name="Nagy L.G."/>
            <person name="Aury J.M."/>
            <person name="Wincker P."/>
            <person name="Grigoriev I.V."/>
            <person name="Bonfante P."/>
            <person name="Martin F.M."/>
        </authorList>
    </citation>
    <scope>NUCLEOTIDE SEQUENCE [LARGE SCALE GENOMIC DNA]</scope>
    <source>
        <strain evidence="4 5">CCBAS932</strain>
    </source>
</reference>
<proteinExistence type="inferred from homology"/>
<dbReference type="Pfam" id="PF03134">
    <property type="entry name" value="TB2_DP1_HVA22"/>
    <property type="match status" value="1"/>
</dbReference>
<evidence type="ECO:0000313" key="4">
    <source>
        <dbReference type="EMBL" id="RPB16974.1"/>
    </source>
</evidence>
<sequence>MFGLLSKLLSSIATFLFPVFASYKALKANDPSQLTPWLMYWVVIGIITVVESWTGWILCWLPFYQEIRAGFMMWLVLPQFQGATRLYVEHVHPTLEAHEKEIEDLITRTHDQAKAAGIDYIRKLIHMAREQLFGPLPEGSEAKMQPLSQDAASFVTNLFSKWNVAPIASGAPQRATEFYQFLSSALQQQTPEGGPAGTPHPANTATLIPASIEGKEEKARFIEMQKEKLKTLMAALEQEAETNRVSGDASHTSVAAVLDNASDANKANVSRSPSSGNMAGDFDHVTMSDAEKEGLTFIGTPRTGGWFSWGGKPVAGPAGGERKEHNE</sequence>
<accession>A0A3N4L2C8</accession>
<feature type="transmembrane region" description="Helical" evidence="1">
    <location>
        <begin position="37"/>
        <end position="63"/>
    </location>
</feature>
<name>A0A3N4L2C8_9PEZI</name>
<dbReference type="InterPro" id="IPR004345">
    <property type="entry name" value="TB2_DP1_HVA22"/>
</dbReference>
<evidence type="ECO:0000256" key="2">
    <source>
        <dbReference type="SAM" id="Coils"/>
    </source>
</evidence>
<gene>
    <name evidence="4" type="ORF">P167DRAFT_202091</name>
</gene>
<evidence type="ECO:0000256" key="3">
    <source>
        <dbReference type="SAM" id="MobiDB-lite"/>
    </source>
</evidence>
<keyword evidence="5" id="KW-1185">Reference proteome</keyword>
<dbReference type="InParanoid" id="A0A3N4L2C8"/>
<comment type="subcellular location">
    <subcellularLocation>
        <location evidence="1">Membrane</location>
        <topology evidence="1">Multi-pass membrane protein</topology>
    </subcellularLocation>
</comment>
<keyword evidence="1" id="KW-1133">Transmembrane helix</keyword>
<keyword evidence="1" id="KW-0812">Transmembrane</keyword>
<evidence type="ECO:0000256" key="1">
    <source>
        <dbReference type="RuleBase" id="RU362006"/>
    </source>
</evidence>
<dbReference type="STRING" id="1392247.A0A3N4L2C8"/>
<dbReference type="OrthoDB" id="434647at2759"/>
<dbReference type="PANTHER" id="PTHR12300">
    <property type="entry name" value="HVA22-LIKE PROTEINS"/>
    <property type="match status" value="1"/>
</dbReference>
<comment type="caution">
    <text evidence="1">Lacks conserved residue(s) required for the propagation of feature annotation.</text>
</comment>
<dbReference type="EMBL" id="ML119107">
    <property type="protein sequence ID" value="RPB16974.1"/>
    <property type="molecule type" value="Genomic_DNA"/>
</dbReference>
<organism evidence="4 5">
    <name type="scientific">Morchella conica CCBAS932</name>
    <dbReference type="NCBI Taxonomy" id="1392247"/>
    <lineage>
        <taxon>Eukaryota</taxon>
        <taxon>Fungi</taxon>
        <taxon>Dikarya</taxon>
        <taxon>Ascomycota</taxon>
        <taxon>Pezizomycotina</taxon>
        <taxon>Pezizomycetes</taxon>
        <taxon>Pezizales</taxon>
        <taxon>Morchellaceae</taxon>
        <taxon>Morchella</taxon>
    </lineage>
</organism>
<evidence type="ECO:0000313" key="5">
    <source>
        <dbReference type="Proteomes" id="UP000277580"/>
    </source>
</evidence>
<feature type="coiled-coil region" evidence="2">
    <location>
        <begin position="212"/>
        <end position="242"/>
    </location>
</feature>
<dbReference type="PANTHER" id="PTHR12300:SF177">
    <property type="entry name" value="PROTEIN YOP1"/>
    <property type="match status" value="1"/>
</dbReference>
<dbReference type="Proteomes" id="UP000277580">
    <property type="component" value="Unassembled WGS sequence"/>
</dbReference>
<comment type="similarity">
    <text evidence="1">Belongs to the DP1 family.</text>
</comment>
<keyword evidence="2" id="KW-0175">Coiled coil</keyword>
<feature type="region of interest" description="Disordered" evidence="3">
    <location>
        <begin position="308"/>
        <end position="327"/>
    </location>
</feature>
<dbReference type="GO" id="GO:0016020">
    <property type="term" value="C:membrane"/>
    <property type="evidence" value="ECO:0007669"/>
    <property type="project" value="UniProtKB-SubCell"/>
</dbReference>
<dbReference type="AlphaFoldDB" id="A0A3N4L2C8"/>
<protein>
    <recommendedName>
        <fullName evidence="1">Protein YOP1</fullName>
    </recommendedName>
</protein>